<protein>
    <submittedName>
        <fullName evidence="1">Uncharacterized protein</fullName>
    </submittedName>
</protein>
<evidence type="ECO:0000313" key="1">
    <source>
        <dbReference type="EMBL" id="PWN53882.1"/>
    </source>
</evidence>
<reference evidence="1 2" key="1">
    <citation type="journal article" date="2018" name="Mol. Biol. Evol.">
        <title>Broad Genomic Sampling Reveals a Smut Pathogenic Ancestry of the Fungal Clade Ustilaginomycotina.</title>
        <authorList>
            <person name="Kijpornyongpan T."/>
            <person name="Mondo S.J."/>
            <person name="Barry K."/>
            <person name="Sandor L."/>
            <person name="Lee J."/>
            <person name="Lipzen A."/>
            <person name="Pangilinan J."/>
            <person name="LaButti K."/>
            <person name="Hainaut M."/>
            <person name="Henrissat B."/>
            <person name="Grigoriev I.V."/>
            <person name="Spatafora J.W."/>
            <person name="Aime M.C."/>
        </authorList>
    </citation>
    <scope>NUCLEOTIDE SEQUENCE [LARGE SCALE GENOMIC DNA]</scope>
    <source>
        <strain evidence="1 2">SA 807</strain>
    </source>
</reference>
<dbReference type="Proteomes" id="UP000245626">
    <property type="component" value="Unassembled WGS sequence"/>
</dbReference>
<dbReference type="EMBL" id="KZ819705">
    <property type="protein sequence ID" value="PWN53882.1"/>
    <property type="molecule type" value="Genomic_DNA"/>
</dbReference>
<gene>
    <name evidence="1" type="ORF">IE53DRAFT_309429</name>
</gene>
<organism evidence="1 2">
    <name type="scientific">Violaceomyces palustris</name>
    <dbReference type="NCBI Taxonomy" id="1673888"/>
    <lineage>
        <taxon>Eukaryota</taxon>
        <taxon>Fungi</taxon>
        <taxon>Dikarya</taxon>
        <taxon>Basidiomycota</taxon>
        <taxon>Ustilaginomycotina</taxon>
        <taxon>Ustilaginomycetes</taxon>
        <taxon>Violaceomycetales</taxon>
        <taxon>Violaceomycetaceae</taxon>
        <taxon>Violaceomyces</taxon>
    </lineage>
</organism>
<sequence>MFVRASILAVVLAAIGVAADYDPANMPAKTDAAGGQIGYNDCISRYGASNSKAKCQNAYINSIKDFCLWAPPNTKSSDTIGNSEEREVAYCMKSGYGTRLIPDGTIQGAHFLKTPDFVQITGYGDLTKLHITAGDEGGELDPHGATGSGNPVGGIVFSRAFTGQFEQMKEWQNFMSASEFCFRACKGQYAKEWCPHIYDVMGCFWNEPANYDVGVFEQCDGESGAWPGVYSGSTWYQGVKPTPKAQPAGKSSQCRSYPSISNGPAVKVPSKRAMETVLARSPEWDADY</sequence>
<keyword evidence="2" id="KW-1185">Reference proteome</keyword>
<accession>A0ACD0P740</accession>
<evidence type="ECO:0000313" key="2">
    <source>
        <dbReference type="Proteomes" id="UP000245626"/>
    </source>
</evidence>
<proteinExistence type="predicted"/>
<name>A0ACD0P740_9BASI</name>